<keyword evidence="6 7" id="KW-0645">Protease</keyword>
<evidence type="ECO:0000256" key="8">
    <source>
        <dbReference type="SAM" id="MobiDB-lite"/>
    </source>
</evidence>
<dbReference type="PROSITE" id="PS51864">
    <property type="entry name" value="ASTACIN"/>
    <property type="match status" value="1"/>
</dbReference>
<feature type="region of interest" description="Disordered" evidence="8">
    <location>
        <begin position="758"/>
        <end position="793"/>
    </location>
</feature>
<keyword evidence="6 7" id="KW-0482">Metalloprotease</keyword>
<dbReference type="PROSITE" id="PS00010">
    <property type="entry name" value="ASX_HYDROXYL"/>
    <property type="match status" value="2"/>
</dbReference>
<gene>
    <name evidence="11" type="ORF">OKIOD_LOCUS15945</name>
</gene>
<dbReference type="CDD" id="cd00054">
    <property type="entry name" value="EGF_CA"/>
    <property type="match status" value="2"/>
</dbReference>
<feature type="domain" description="Peptidase M12A" evidence="10">
    <location>
        <begin position="182"/>
        <end position="298"/>
    </location>
</feature>
<dbReference type="SUPFAM" id="SSF55486">
    <property type="entry name" value="Metalloproteases ('zincins'), catalytic domain"/>
    <property type="match status" value="1"/>
</dbReference>
<dbReference type="SUPFAM" id="SSF57196">
    <property type="entry name" value="EGF/Laminin"/>
    <property type="match status" value="1"/>
</dbReference>
<sequence>MVRLLGLASLASPPLARSQDRLVPIPGPVIPNAVTGNYPGNDVFYRRKDLNVLKANGVDISGLNEIPGSDEPLARGLVDHDKWFEKEIVDGKLKTILPWAFHSSFPMKSQTREIINRMNADLGCVANVEVEDLQTTHHTFGVLLVWATLTGGGCWTTTGIAPGFTGLSDKTMADLGAPSTWQVISLDSNCDGLSETTIQHEFLHAWGFQHEQSRPDRSSFINVHFGNTDSDEQFRMLEHDEWIETEFPYEIRSVLHYCSTCGTNGAGPVMTKHDGSFFSGGRFMSTTDALQLQSQYCAPEERMNALDCLEKDEFGFNRKIFASRVCDGRPDCPNAEDETGAIATCISSGELTPNGCCTQLIVEDDVCHYSQAWFDFDLWICESSPDKVVLRFEEEWFIGVTGIPVDTFNYVAKKSVSSTCPELGLWSDGPAAQFVFCASEGPNWDENLCSGSNCTQGSQCVIKNSQPVCECLEGWSANEDGTCTEIPILNECALGIHDCHGNATCTDLELGYQCECCHGYDDQDPTQPGRNCVKTKECCKKFTIGVPQHEFYNAVCEYSRTQQSGYIDYTCSPNEQFPTHWWSFPMSVQYAPLFNKEYFFQTGALTDETNINWSEIWDRQSRTDKNGQKCPSLEPPSSGNNLRWTTMNTNCLEFFQTVDSPCTLGTHDCSVNSVCMPVDSFGNYDCPCEVGFSRPAGSTSCLALVDECSSGLHECDENAVCHDKTDGYGCHCNDNFEGNGFHCEAIIPNNGPNVLTTSSTTTPMTTTTTTTAKPTTTSTTTQKPTTTTTTSTTTTTLTTTTTKTTTTRVPKVEIDTQFGECLWPKNALTSDWTAQFEPISGNAIVRRCPEFCIWETKECFDFREAGEYTCVEKDGFHFFTRSPEDLDPRDEFFFGENHDRKRNIGQKMLCDPKIFIKDKNAACGELPRIPDFYQQFSEYGNNDKTIVCKTGGRPIRDDILDLFCLKKRKWKNPKWVTQQRNLKIRILGNKIPRRYLCKKL</sequence>
<keyword evidence="4" id="KW-1015">Disulfide bond</keyword>
<evidence type="ECO:0000256" key="6">
    <source>
        <dbReference type="PROSITE-ProRule" id="PRU01211"/>
    </source>
</evidence>
<dbReference type="SMART" id="SM00179">
    <property type="entry name" value="EGF_CA"/>
    <property type="match status" value="4"/>
</dbReference>
<evidence type="ECO:0000256" key="2">
    <source>
        <dbReference type="ARBA" id="ARBA00022729"/>
    </source>
</evidence>
<dbReference type="Gene3D" id="3.40.390.10">
    <property type="entry name" value="Collagenase (Catalytic Domain)"/>
    <property type="match status" value="1"/>
</dbReference>
<feature type="domain" description="EGF-like" evidence="9">
    <location>
        <begin position="445"/>
        <end position="484"/>
    </location>
</feature>
<dbReference type="InterPro" id="IPR000152">
    <property type="entry name" value="EGF-type_Asp/Asn_hydroxyl_site"/>
</dbReference>
<evidence type="ECO:0000256" key="5">
    <source>
        <dbReference type="PROSITE-ProRule" id="PRU00076"/>
    </source>
</evidence>
<dbReference type="PROSITE" id="PS50026">
    <property type="entry name" value="EGF_3"/>
    <property type="match status" value="3"/>
</dbReference>
<dbReference type="SMART" id="SM00235">
    <property type="entry name" value="ZnMc"/>
    <property type="match status" value="1"/>
</dbReference>
<feature type="binding site" evidence="6">
    <location>
        <position position="204"/>
    </location>
    <ligand>
        <name>Zn(2+)</name>
        <dbReference type="ChEBI" id="CHEBI:29105"/>
        <note>catalytic</note>
    </ligand>
</feature>
<dbReference type="InterPro" id="IPR024079">
    <property type="entry name" value="MetalloPept_cat_dom_sf"/>
</dbReference>
<dbReference type="EC" id="3.4.24.-" evidence="7"/>
<dbReference type="InterPro" id="IPR052235">
    <property type="entry name" value="Nephronectin_domain"/>
</dbReference>
<evidence type="ECO:0000256" key="1">
    <source>
        <dbReference type="ARBA" id="ARBA00022536"/>
    </source>
</evidence>
<keyword evidence="6 7" id="KW-0378">Hydrolase</keyword>
<dbReference type="EMBL" id="OU015567">
    <property type="protein sequence ID" value="CAG5113030.1"/>
    <property type="molecule type" value="Genomic_DNA"/>
</dbReference>
<feature type="domain" description="EGF-like" evidence="9">
    <location>
        <begin position="704"/>
        <end position="744"/>
    </location>
</feature>
<evidence type="ECO:0000313" key="11">
    <source>
        <dbReference type="EMBL" id="CAG5113030.1"/>
    </source>
</evidence>
<keyword evidence="12" id="KW-1185">Reference proteome</keyword>
<proteinExistence type="predicted"/>
<feature type="active site" evidence="6">
    <location>
        <position position="201"/>
    </location>
</feature>
<evidence type="ECO:0000256" key="3">
    <source>
        <dbReference type="ARBA" id="ARBA00022737"/>
    </source>
</evidence>
<evidence type="ECO:0000256" key="7">
    <source>
        <dbReference type="RuleBase" id="RU361183"/>
    </source>
</evidence>
<dbReference type="SMART" id="SM00181">
    <property type="entry name" value="EGF"/>
    <property type="match status" value="4"/>
</dbReference>
<keyword evidence="6 7" id="KW-0862">Zinc</keyword>
<dbReference type="InterPro" id="IPR001506">
    <property type="entry name" value="Peptidase_M12A"/>
</dbReference>
<dbReference type="Pfam" id="PF01400">
    <property type="entry name" value="Astacin"/>
    <property type="match status" value="1"/>
</dbReference>
<dbReference type="Gene3D" id="2.10.25.10">
    <property type="entry name" value="Laminin"/>
    <property type="match status" value="2"/>
</dbReference>
<comment type="caution">
    <text evidence="5">Lacks conserved residue(s) required for the propagation of feature annotation.</text>
</comment>
<keyword evidence="3" id="KW-0677">Repeat</keyword>
<evidence type="ECO:0000259" key="9">
    <source>
        <dbReference type="PROSITE" id="PS50026"/>
    </source>
</evidence>
<evidence type="ECO:0000313" key="12">
    <source>
        <dbReference type="Proteomes" id="UP001158576"/>
    </source>
</evidence>
<protein>
    <recommendedName>
        <fullName evidence="7">Metalloendopeptidase</fullName>
        <ecNumber evidence="7">3.4.24.-</ecNumber>
    </recommendedName>
</protein>
<reference evidence="11 12" key="1">
    <citation type="submission" date="2021-04" db="EMBL/GenBank/DDBJ databases">
        <authorList>
            <person name="Bliznina A."/>
        </authorList>
    </citation>
    <scope>NUCLEOTIDE SEQUENCE [LARGE SCALE GENOMIC DNA]</scope>
</reference>
<name>A0ABN7TC24_OIKDI</name>
<keyword evidence="2" id="KW-0732">Signal</keyword>
<keyword evidence="1 5" id="KW-0245">EGF-like domain</keyword>
<dbReference type="InterPro" id="IPR001881">
    <property type="entry name" value="EGF-like_Ca-bd_dom"/>
</dbReference>
<comment type="cofactor">
    <cofactor evidence="6 7">
        <name>Zn(2+)</name>
        <dbReference type="ChEBI" id="CHEBI:29105"/>
    </cofactor>
    <text evidence="6 7">Binds 1 zinc ion per subunit.</text>
</comment>
<dbReference type="InterPro" id="IPR006026">
    <property type="entry name" value="Peptidase_Metallo"/>
</dbReference>
<feature type="binding site" evidence="6">
    <location>
        <position position="210"/>
    </location>
    <ligand>
        <name>Zn(2+)</name>
        <dbReference type="ChEBI" id="CHEBI:29105"/>
        <note>catalytic</note>
    </ligand>
</feature>
<accession>A0ABN7TC24</accession>
<organism evidence="11 12">
    <name type="scientific">Oikopleura dioica</name>
    <name type="common">Tunicate</name>
    <dbReference type="NCBI Taxonomy" id="34765"/>
    <lineage>
        <taxon>Eukaryota</taxon>
        <taxon>Metazoa</taxon>
        <taxon>Chordata</taxon>
        <taxon>Tunicata</taxon>
        <taxon>Appendicularia</taxon>
        <taxon>Copelata</taxon>
        <taxon>Oikopleuridae</taxon>
        <taxon>Oikopleura</taxon>
    </lineage>
</organism>
<evidence type="ECO:0000256" key="4">
    <source>
        <dbReference type="ARBA" id="ARBA00023157"/>
    </source>
</evidence>
<dbReference type="PANTHER" id="PTHR24050:SF28">
    <property type="entry name" value="UROMODULIN-LIKE"/>
    <property type="match status" value="1"/>
</dbReference>
<evidence type="ECO:0000259" key="10">
    <source>
        <dbReference type="PROSITE" id="PS51864"/>
    </source>
</evidence>
<dbReference type="InterPro" id="IPR000742">
    <property type="entry name" value="EGF"/>
</dbReference>
<feature type="domain" description="EGF-like" evidence="9">
    <location>
        <begin position="488"/>
        <end position="526"/>
    </location>
</feature>
<keyword evidence="6 7" id="KW-0479">Metal-binding</keyword>
<feature type="binding site" evidence="6">
    <location>
        <position position="200"/>
    </location>
    <ligand>
        <name>Zn(2+)</name>
        <dbReference type="ChEBI" id="CHEBI:29105"/>
        <note>catalytic</note>
    </ligand>
</feature>
<dbReference type="PRINTS" id="PR00480">
    <property type="entry name" value="ASTACIN"/>
</dbReference>
<dbReference type="PROSITE" id="PS01186">
    <property type="entry name" value="EGF_2"/>
    <property type="match status" value="1"/>
</dbReference>
<dbReference type="Proteomes" id="UP001158576">
    <property type="component" value="Chromosome 2"/>
</dbReference>
<dbReference type="PANTHER" id="PTHR24050">
    <property type="entry name" value="PA14 DOMAIN-CONTAINING PROTEIN"/>
    <property type="match status" value="1"/>
</dbReference>